<evidence type="ECO:0000256" key="6">
    <source>
        <dbReference type="RuleBase" id="RU367044"/>
    </source>
</evidence>
<evidence type="ECO:0000256" key="7">
    <source>
        <dbReference type="SAM" id="MobiDB-lite"/>
    </source>
</evidence>
<feature type="compositionally biased region" description="Basic and acidic residues" evidence="7">
    <location>
        <begin position="151"/>
        <end position="162"/>
    </location>
</feature>
<sequence length="171" mass="18756">MMSVSSKNLVLLSCFLMASLLLCLPSSLGRRNAGLAPMKVYVDNMQDADITIHCKSKDDDLGVHVLKRSQRYEWDFRVNFWGTTLFFCGVQTQWGSGTFDFYDAKRDYEGATDIIIRSCFFGLGLELTLPLRAAGGGGNVVWGGGGLGEGGAKEDGGGETWRRTAASLRRR</sequence>
<comment type="subcellular location">
    <subcellularLocation>
        <location evidence="1 6">Secreted</location>
    </subcellularLocation>
</comment>
<evidence type="ECO:0000256" key="3">
    <source>
        <dbReference type="ARBA" id="ARBA00022471"/>
    </source>
</evidence>
<accession>A0A9Q0JM25</accession>
<proteinExistence type="inferred from homology"/>
<gene>
    <name evidence="8" type="ORF">Tsubulata_003335</name>
</gene>
<protein>
    <recommendedName>
        <fullName evidence="6">S-protein homolog</fullName>
    </recommendedName>
</protein>
<evidence type="ECO:0000256" key="4">
    <source>
        <dbReference type="ARBA" id="ARBA00022525"/>
    </source>
</evidence>
<comment type="caution">
    <text evidence="8">The sequence shown here is derived from an EMBL/GenBank/DDBJ whole genome shotgun (WGS) entry which is preliminary data.</text>
</comment>
<dbReference type="GO" id="GO:0060320">
    <property type="term" value="P:rejection of self pollen"/>
    <property type="evidence" value="ECO:0007669"/>
    <property type="project" value="UniProtKB-KW"/>
</dbReference>
<feature type="chain" id="PRO_5040547265" description="S-protein homolog" evidence="6">
    <location>
        <begin position="30"/>
        <end position="171"/>
    </location>
</feature>
<reference evidence="8" key="1">
    <citation type="submission" date="2022-02" db="EMBL/GenBank/DDBJ databases">
        <authorList>
            <person name="Henning P.M."/>
            <person name="McCubbin A.G."/>
            <person name="Shore J.S."/>
        </authorList>
    </citation>
    <scope>NUCLEOTIDE SEQUENCE</scope>
    <source>
        <strain evidence="8">F60SS</strain>
        <tissue evidence="8">Leaves</tissue>
    </source>
</reference>
<dbReference type="GO" id="GO:0005576">
    <property type="term" value="C:extracellular region"/>
    <property type="evidence" value="ECO:0007669"/>
    <property type="project" value="UniProtKB-SubCell"/>
</dbReference>
<evidence type="ECO:0000256" key="1">
    <source>
        <dbReference type="ARBA" id="ARBA00004613"/>
    </source>
</evidence>
<keyword evidence="3 6" id="KW-0713">Self-incompatibility</keyword>
<feature type="region of interest" description="Disordered" evidence="7">
    <location>
        <begin position="149"/>
        <end position="171"/>
    </location>
</feature>
<dbReference type="Proteomes" id="UP001141552">
    <property type="component" value="Unassembled WGS sequence"/>
</dbReference>
<keyword evidence="5 6" id="KW-0732">Signal</keyword>
<dbReference type="EMBL" id="JAKUCV010001080">
    <property type="protein sequence ID" value="KAJ4847786.1"/>
    <property type="molecule type" value="Genomic_DNA"/>
</dbReference>
<evidence type="ECO:0000256" key="2">
    <source>
        <dbReference type="ARBA" id="ARBA00005581"/>
    </source>
</evidence>
<name>A0A9Q0JM25_9ROSI</name>
<dbReference type="InterPro" id="IPR010264">
    <property type="entry name" value="Self-incomp_S1"/>
</dbReference>
<dbReference type="PANTHER" id="PTHR31232:SF43">
    <property type="entry name" value="S-PROTEIN HOMOLOG 29-RELATED"/>
    <property type="match status" value="1"/>
</dbReference>
<dbReference type="Pfam" id="PF05938">
    <property type="entry name" value="Self-incomp_S1"/>
    <property type="match status" value="1"/>
</dbReference>
<evidence type="ECO:0000313" key="9">
    <source>
        <dbReference type="Proteomes" id="UP001141552"/>
    </source>
</evidence>
<organism evidence="8 9">
    <name type="scientific">Turnera subulata</name>
    <dbReference type="NCBI Taxonomy" id="218843"/>
    <lineage>
        <taxon>Eukaryota</taxon>
        <taxon>Viridiplantae</taxon>
        <taxon>Streptophyta</taxon>
        <taxon>Embryophyta</taxon>
        <taxon>Tracheophyta</taxon>
        <taxon>Spermatophyta</taxon>
        <taxon>Magnoliopsida</taxon>
        <taxon>eudicotyledons</taxon>
        <taxon>Gunneridae</taxon>
        <taxon>Pentapetalae</taxon>
        <taxon>rosids</taxon>
        <taxon>fabids</taxon>
        <taxon>Malpighiales</taxon>
        <taxon>Passifloraceae</taxon>
        <taxon>Turnera</taxon>
    </lineage>
</organism>
<dbReference type="OrthoDB" id="1096418at2759"/>
<keyword evidence="4 6" id="KW-0964">Secreted</keyword>
<comment type="similarity">
    <text evidence="2 6">Belongs to the plant self-incompatibility (S1) protein family.</text>
</comment>
<dbReference type="PANTHER" id="PTHR31232">
    <property type="match status" value="1"/>
</dbReference>
<evidence type="ECO:0000256" key="5">
    <source>
        <dbReference type="ARBA" id="ARBA00022729"/>
    </source>
</evidence>
<feature type="signal peptide" evidence="6">
    <location>
        <begin position="1"/>
        <end position="29"/>
    </location>
</feature>
<keyword evidence="9" id="KW-1185">Reference proteome</keyword>
<evidence type="ECO:0000313" key="8">
    <source>
        <dbReference type="EMBL" id="KAJ4847786.1"/>
    </source>
</evidence>
<reference evidence="8" key="2">
    <citation type="journal article" date="2023" name="Plants (Basel)">
        <title>Annotation of the Turnera subulata (Passifloraceae) Draft Genome Reveals the S-Locus Evolved after the Divergence of Turneroideae from Passifloroideae in a Stepwise Manner.</title>
        <authorList>
            <person name="Henning P.M."/>
            <person name="Roalson E.H."/>
            <person name="Mir W."/>
            <person name="McCubbin A.G."/>
            <person name="Shore J.S."/>
        </authorList>
    </citation>
    <scope>NUCLEOTIDE SEQUENCE</scope>
    <source>
        <strain evidence="8">F60SS</strain>
    </source>
</reference>
<dbReference type="AlphaFoldDB" id="A0A9Q0JM25"/>